<dbReference type="Pfam" id="PF06962">
    <property type="entry name" value="rRNA_methylase"/>
    <property type="match status" value="1"/>
</dbReference>
<dbReference type="EMBL" id="CP002738">
    <property type="protein sequence ID" value="AEG00986.1"/>
    <property type="molecule type" value="Genomic_DNA"/>
</dbReference>
<dbReference type="PANTHER" id="PTHR35276:SF1">
    <property type="entry name" value="TRNA (MNM(5)S(2)U34)-METHYLTRANSFERASE, CHLOROPLASTIC"/>
    <property type="match status" value="1"/>
</dbReference>
<dbReference type="eggNOG" id="COG0275">
    <property type="taxonomic scope" value="Bacteria"/>
</dbReference>
<gene>
    <name evidence="1" type="ordered locus">Metme_2596</name>
</gene>
<dbReference type="PANTHER" id="PTHR35276">
    <property type="entry name" value="S-ADENOSYL-L-METHIONINE-DEPENDENT METHYLTRANSFERASES SUPERFAMILY PROTEIN"/>
    <property type="match status" value="1"/>
</dbReference>
<dbReference type="InterPro" id="IPR010719">
    <property type="entry name" value="MnmM_MeTrfase"/>
</dbReference>
<proteinExistence type="predicted"/>
<dbReference type="AlphaFoldDB" id="F9ZXJ8"/>
<dbReference type="STRING" id="857087.Metme_2596"/>
<evidence type="ECO:0000313" key="1">
    <source>
        <dbReference type="EMBL" id="AEG00986.1"/>
    </source>
</evidence>
<accession>F9ZXJ8</accession>
<dbReference type="KEGG" id="mmt:Metme_2596"/>
<dbReference type="Gene3D" id="3.40.50.150">
    <property type="entry name" value="Vaccinia Virus protein VP39"/>
    <property type="match status" value="1"/>
</dbReference>
<dbReference type="GO" id="GO:0008168">
    <property type="term" value="F:methyltransferase activity"/>
    <property type="evidence" value="ECO:0007669"/>
    <property type="project" value="UniProtKB-KW"/>
</dbReference>
<reference evidence="2" key="3">
    <citation type="submission" date="2011-05" db="EMBL/GenBank/DDBJ databases">
        <title>Complete sequence of Methylomonas methanica MC09.</title>
        <authorList>
            <consortium name="US DOE Joint Genome Institute"/>
            <person name="Lucas S."/>
            <person name="Han J."/>
            <person name="Lapidus A."/>
            <person name="Cheng J.-F."/>
            <person name="Goodwin L."/>
            <person name="Pitluck S."/>
            <person name="Peters L."/>
            <person name="Mikhailova N."/>
            <person name="Teshima H."/>
            <person name="Han C."/>
            <person name="Tapia R."/>
            <person name="Land M."/>
            <person name="Hauser L."/>
            <person name="Kyrpides N."/>
            <person name="Ivanova N."/>
            <person name="Pagani I."/>
            <person name="Stein L."/>
            <person name="Woyke T."/>
        </authorList>
    </citation>
    <scope>NUCLEOTIDE SEQUENCE [LARGE SCALE GENOMIC DNA]</scope>
    <source>
        <strain evidence="2">MC09</strain>
    </source>
</reference>
<keyword evidence="1" id="KW-0489">Methyltransferase</keyword>
<reference key="2">
    <citation type="submission" date="2011-05" db="EMBL/GenBank/DDBJ databases">
        <title>Complete genome sequence of the aerobic marine methanotroph Methylomonas methanica MC09.</title>
        <authorList>
            <person name="Boden R."/>
            <person name="Cunliffe M."/>
            <person name="Scanlan J."/>
            <person name="Moussard H."/>
            <person name="Kits K.D."/>
            <person name="Klotz M."/>
            <person name="Jetten M."/>
            <person name="Vuilleumier S."/>
            <person name="Han J."/>
            <person name="Peters L."/>
            <person name="Mikhailova N."/>
            <person name="Teshima H."/>
            <person name="Tapia R."/>
            <person name="Kyrpides N."/>
            <person name="Ivanova N."/>
            <person name="Pagani I."/>
            <person name="Cheng J.-F."/>
            <person name="Goodwin L."/>
            <person name="Han C."/>
            <person name="Hauser L."/>
            <person name="Land M."/>
            <person name="Lapidus A."/>
            <person name="Lucas S."/>
            <person name="Pitluck S."/>
            <person name="Woyke T."/>
            <person name="Stein L.Y."/>
            <person name="Murrell C."/>
        </authorList>
    </citation>
    <scope>NUCLEOTIDE SEQUENCE</scope>
    <source>
        <strain>MC09</strain>
    </source>
</reference>
<dbReference type="Proteomes" id="UP000008888">
    <property type="component" value="Chromosome"/>
</dbReference>
<dbReference type="CDD" id="cd02440">
    <property type="entry name" value="AdoMet_MTases"/>
    <property type="match status" value="1"/>
</dbReference>
<keyword evidence="2" id="KW-1185">Reference proteome</keyword>
<keyword evidence="1" id="KW-0808">Transferase</keyword>
<dbReference type="OrthoDB" id="9792989at2"/>
<sequence>MKRISLAEIAHDTIGQTLQSGDIVVDATVGNGHDTVFLAENVGRGGKVFGFDVQPQAIQVTRQRIRQLGLDARVTLFHASHADMAQHIPQQFHGCIQAIMFNLGYLPGADKSVITQTQSTLQAVGAACRLLGAQGVITVTAYPGHAGGDEETHYLTHWLQQLDSADYSVETVFSQHHQAHAPRLFVIKKIN</sequence>
<name>F9ZXJ8_METMM</name>
<reference evidence="1 2" key="1">
    <citation type="journal article" date="2011" name="J. Bacteriol.">
        <title>Complete Genome Sequence of the Aerobic Marine Methanotroph Methylomonas methanica MC09.</title>
        <authorList>
            <person name="Boden R."/>
            <person name="Cunliffe M."/>
            <person name="Scanlan J."/>
            <person name="Moussard H."/>
            <person name="Kits K.D."/>
            <person name="Klotz M.G."/>
            <person name="Jetten M.S."/>
            <person name="Vuilleumier S."/>
            <person name="Han J."/>
            <person name="Peters L."/>
            <person name="Mikhailova N."/>
            <person name="Teshima H."/>
            <person name="Tapia R."/>
            <person name="Kyrpides N."/>
            <person name="Ivanova N."/>
            <person name="Pagani I."/>
            <person name="Cheng J.F."/>
            <person name="Goodwin L."/>
            <person name="Han C."/>
            <person name="Hauser L."/>
            <person name="Land M.L."/>
            <person name="Lapidus A."/>
            <person name="Lucas S."/>
            <person name="Pitluck S."/>
            <person name="Woyke T."/>
            <person name="Stein L."/>
            <person name="Murrell J.C."/>
        </authorList>
    </citation>
    <scope>NUCLEOTIDE SEQUENCE [LARGE SCALE GENOMIC DNA]</scope>
    <source>
        <strain evidence="1 2">MC09</strain>
    </source>
</reference>
<dbReference type="HOGENOM" id="CLU_079190_1_0_6"/>
<dbReference type="InterPro" id="IPR029063">
    <property type="entry name" value="SAM-dependent_MTases_sf"/>
</dbReference>
<dbReference type="SUPFAM" id="SSF53335">
    <property type="entry name" value="S-adenosyl-L-methionine-dependent methyltransferases"/>
    <property type="match status" value="1"/>
</dbReference>
<dbReference type="RefSeq" id="WP_013819222.1">
    <property type="nucleotide sequence ID" value="NC_015572.1"/>
</dbReference>
<evidence type="ECO:0000313" key="2">
    <source>
        <dbReference type="Proteomes" id="UP000008888"/>
    </source>
</evidence>
<organism evidence="1 2">
    <name type="scientific">Methylomonas methanica (strain DSM 25384 / MC09)</name>
    <dbReference type="NCBI Taxonomy" id="857087"/>
    <lineage>
        <taxon>Bacteria</taxon>
        <taxon>Pseudomonadati</taxon>
        <taxon>Pseudomonadota</taxon>
        <taxon>Gammaproteobacteria</taxon>
        <taxon>Methylococcales</taxon>
        <taxon>Methylococcaceae</taxon>
        <taxon>Methylomonas</taxon>
    </lineage>
</organism>
<protein>
    <submittedName>
        <fullName evidence="1">rRNA methylase</fullName>
    </submittedName>
</protein>
<dbReference type="GO" id="GO:0032259">
    <property type="term" value="P:methylation"/>
    <property type="evidence" value="ECO:0007669"/>
    <property type="project" value="UniProtKB-KW"/>
</dbReference>